<evidence type="ECO:0000256" key="2">
    <source>
        <dbReference type="SAM" id="Phobius"/>
    </source>
</evidence>
<keyword evidence="4" id="KW-1185">Reference proteome</keyword>
<keyword evidence="2" id="KW-0472">Membrane</keyword>
<organism evidence="3 4">
    <name type="scientific">Oceanobacillus locisalsi</name>
    <dbReference type="NCBI Taxonomy" id="546107"/>
    <lineage>
        <taxon>Bacteria</taxon>
        <taxon>Bacillati</taxon>
        <taxon>Bacillota</taxon>
        <taxon>Bacilli</taxon>
        <taxon>Bacillales</taxon>
        <taxon>Bacillaceae</taxon>
        <taxon>Oceanobacillus</taxon>
    </lineage>
</organism>
<dbReference type="RefSeq" id="WP_379592242.1">
    <property type="nucleotide sequence ID" value="NZ_JBHTKK010000013.1"/>
</dbReference>
<feature type="coiled-coil region" evidence="1">
    <location>
        <begin position="32"/>
        <end position="66"/>
    </location>
</feature>
<keyword evidence="1" id="KW-0175">Coiled coil</keyword>
<keyword evidence="2" id="KW-0812">Transmembrane</keyword>
<evidence type="ECO:0000313" key="3">
    <source>
        <dbReference type="EMBL" id="MFD1066663.1"/>
    </source>
</evidence>
<dbReference type="EMBL" id="JBHTKK010000013">
    <property type="protein sequence ID" value="MFD1066663.1"/>
    <property type="molecule type" value="Genomic_DNA"/>
</dbReference>
<sequence length="79" mass="9205">MKQKIWKLIGDVALSALVATTATAVIVAYVTVDEMKAENEQLKQENAELQMDYINLEIDYENIRDAYWQLNNQLEREQE</sequence>
<keyword evidence="2" id="KW-1133">Transmembrane helix</keyword>
<accession>A0ABW3NGA9</accession>
<evidence type="ECO:0008006" key="5">
    <source>
        <dbReference type="Google" id="ProtNLM"/>
    </source>
</evidence>
<protein>
    <recommendedName>
        <fullName evidence="5">TMhelix containing protein</fullName>
    </recommendedName>
</protein>
<gene>
    <name evidence="3" type="ORF">ACFQ19_11565</name>
</gene>
<name>A0ABW3NGA9_9BACI</name>
<proteinExistence type="predicted"/>
<comment type="caution">
    <text evidence="3">The sequence shown here is derived from an EMBL/GenBank/DDBJ whole genome shotgun (WGS) entry which is preliminary data.</text>
</comment>
<dbReference type="Proteomes" id="UP001597041">
    <property type="component" value="Unassembled WGS sequence"/>
</dbReference>
<evidence type="ECO:0000256" key="1">
    <source>
        <dbReference type="SAM" id="Coils"/>
    </source>
</evidence>
<feature type="transmembrane region" description="Helical" evidence="2">
    <location>
        <begin position="12"/>
        <end position="32"/>
    </location>
</feature>
<evidence type="ECO:0000313" key="4">
    <source>
        <dbReference type="Proteomes" id="UP001597041"/>
    </source>
</evidence>
<reference evidence="4" key="1">
    <citation type="journal article" date="2019" name="Int. J. Syst. Evol. Microbiol.">
        <title>The Global Catalogue of Microorganisms (GCM) 10K type strain sequencing project: providing services to taxonomists for standard genome sequencing and annotation.</title>
        <authorList>
            <consortium name="The Broad Institute Genomics Platform"/>
            <consortium name="The Broad Institute Genome Sequencing Center for Infectious Disease"/>
            <person name="Wu L."/>
            <person name="Ma J."/>
        </authorList>
    </citation>
    <scope>NUCLEOTIDE SEQUENCE [LARGE SCALE GENOMIC DNA]</scope>
    <source>
        <strain evidence="4">CCUG 56608</strain>
    </source>
</reference>